<dbReference type="InterPro" id="IPR014284">
    <property type="entry name" value="RNA_pol_sigma-70_dom"/>
</dbReference>
<dbReference type="InterPro" id="IPR007627">
    <property type="entry name" value="RNA_pol_sigma70_r2"/>
</dbReference>
<proteinExistence type="inferred from homology"/>
<keyword evidence="4" id="KW-0804">Transcription</keyword>
<keyword evidence="3" id="KW-0731">Sigma factor</keyword>
<dbReference type="GO" id="GO:0016987">
    <property type="term" value="F:sigma factor activity"/>
    <property type="evidence" value="ECO:0007669"/>
    <property type="project" value="UniProtKB-KW"/>
</dbReference>
<dbReference type="EMBL" id="DRLF01000222">
    <property type="protein sequence ID" value="HEC06441.1"/>
    <property type="molecule type" value="Genomic_DNA"/>
</dbReference>
<dbReference type="InterPro" id="IPR036388">
    <property type="entry name" value="WH-like_DNA-bd_sf"/>
</dbReference>
<dbReference type="GO" id="GO:0003677">
    <property type="term" value="F:DNA binding"/>
    <property type="evidence" value="ECO:0007669"/>
    <property type="project" value="InterPro"/>
</dbReference>
<dbReference type="SUPFAM" id="SSF88946">
    <property type="entry name" value="Sigma2 domain of RNA polymerase sigma factors"/>
    <property type="match status" value="1"/>
</dbReference>
<reference evidence="7" key="1">
    <citation type="journal article" date="2020" name="mSystems">
        <title>Genome- and Community-Level Interaction Insights into Carbon Utilization and Element Cycling Functions of Hydrothermarchaeota in Hydrothermal Sediment.</title>
        <authorList>
            <person name="Zhou Z."/>
            <person name="Liu Y."/>
            <person name="Xu W."/>
            <person name="Pan J."/>
            <person name="Luo Z.H."/>
            <person name="Li M."/>
        </authorList>
    </citation>
    <scope>NUCLEOTIDE SEQUENCE [LARGE SCALE GENOMIC DNA]</scope>
    <source>
        <strain evidence="7">HyVt-458</strain>
    </source>
</reference>
<dbReference type="SUPFAM" id="SSF88659">
    <property type="entry name" value="Sigma3 and sigma4 domains of RNA polymerase sigma factors"/>
    <property type="match status" value="1"/>
</dbReference>
<name>A0A831WFC5_9GAMM</name>
<feature type="domain" description="RNA polymerase sigma factor 70 region 4 type 2" evidence="6">
    <location>
        <begin position="113"/>
        <end position="165"/>
    </location>
</feature>
<dbReference type="PANTHER" id="PTHR43133">
    <property type="entry name" value="RNA POLYMERASE ECF-TYPE SIGMA FACTO"/>
    <property type="match status" value="1"/>
</dbReference>
<comment type="caution">
    <text evidence="7">The sequence shown here is derived from an EMBL/GenBank/DDBJ whole genome shotgun (WGS) entry which is preliminary data.</text>
</comment>
<evidence type="ECO:0000256" key="4">
    <source>
        <dbReference type="ARBA" id="ARBA00023163"/>
    </source>
</evidence>
<feature type="domain" description="RNA polymerase sigma-70 region 2" evidence="5">
    <location>
        <begin position="11"/>
        <end position="78"/>
    </location>
</feature>
<comment type="similarity">
    <text evidence="1">Belongs to the sigma-70 factor family. ECF subfamily.</text>
</comment>
<evidence type="ECO:0000313" key="7">
    <source>
        <dbReference type="EMBL" id="HEC06441.1"/>
    </source>
</evidence>
<dbReference type="AlphaFoldDB" id="A0A831WFC5"/>
<dbReference type="Gene3D" id="1.10.1740.10">
    <property type="match status" value="1"/>
</dbReference>
<evidence type="ECO:0000259" key="6">
    <source>
        <dbReference type="Pfam" id="PF08281"/>
    </source>
</evidence>
<dbReference type="PANTHER" id="PTHR43133:SF25">
    <property type="entry name" value="RNA POLYMERASE SIGMA FACTOR RFAY-RELATED"/>
    <property type="match status" value="1"/>
</dbReference>
<dbReference type="Pfam" id="PF04542">
    <property type="entry name" value="Sigma70_r2"/>
    <property type="match status" value="1"/>
</dbReference>
<dbReference type="InterPro" id="IPR013324">
    <property type="entry name" value="RNA_pol_sigma_r3/r4-like"/>
</dbReference>
<dbReference type="Gene3D" id="1.10.10.10">
    <property type="entry name" value="Winged helix-like DNA-binding domain superfamily/Winged helix DNA-binding domain"/>
    <property type="match status" value="1"/>
</dbReference>
<evidence type="ECO:0000256" key="2">
    <source>
        <dbReference type="ARBA" id="ARBA00023015"/>
    </source>
</evidence>
<organism evidence="7">
    <name type="scientific">Thiolapillus brandeum</name>
    <dbReference type="NCBI Taxonomy" id="1076588"/>
    <lineage>
        <taxon>Bacteria</taxon>
        <taxon>Pseudomonadati</taxon>
        <taxon>Pseudomonadota</taxon>
        <taxon>Gammaproteobacteria</taxon>
        <taxon>Chromatiales</taxon>
        <taxon>Sedimenticolaceae</taxon>
        <taxon>Thiolapillus</taxon>
    </lineage>
</organism>
<accession>A0A831WFC5</accession>
<dbReference type="Pfam" id="PF08281">
    <property type="entry name" value="Sigma70_r4_2"/>
    <property type="match status" value="1"/>
</dbReference>
<dbReference type="CDD" id="cd06171">
    <property type="entry name" value="Sigma70_r4"/>
    <property type="match status" value="1"/>
</dbReference>
<dbReference type="GO" id="GO:0006352">
    <property type="term" value="P:DNA-templated transcription initiation"/>
    <property type="evidence" value="ECO:0007669"/>
    <property type="project" value="InterPro"/>
</dbReference>
<dbReference type="Proteomes" id="UP000886339">
    <property type="component" value="Unassembled WGS sequence"/>
</dbReference>
<dbReference type="InterPro" id="IPR013325">
    <property type="entry name" value="RNA_pol_sigma_r2"/>
</dbReference>
<keyword evidence="2" id="KW-0805">Transcription regulation</keyword>
<evidence type="ECO:0000256" key="3">
    <source>
        <dbReference type="ARBA" id="ARBA00023082"/>
    </source>
</evidence>
<sequence length="190" mass="22136">MDQQTVFQQLVRPWCDRLYGVAMRYTGRRETAEDWVQETLLRAWRDFDQLSEQIATYAWLLKILDHVIADDVRKQKRRHQLAPVITTEDRILHTHQSAEPGPFEETLRQQDSEQLAAAVQALPEDYARVVMLRDIEGLSYRDVAEILAIPKGTVMSRLSRGRRLLAKTLLAKARKDGHTDRIRIHPGKER</sequence>
<dbReference type="NCBIfam" id="TIGR02937">
    <property type="entry name" value="sigma70-ECF"/>
    <property type="match status" value="1"/>
</dbReference>
<gene>
    <name evidence="7" type="ORF">ENJ12_06300</name>
</gene>
<protein>
    <submittedName>
        <fullName evidence="7">Sigma-70 family RNA polymerase sigma factor</fullName>
    </submittedName>
</protein>
<dbReference type="InterPro" id="IPR039425">
    <property type="entry name" value="RNA_pol_sigma-70-like"/>
</dbReference>
<evidence type="ECO:0000256" key="1">
    <source>
        <dbReference type="ARBA" id="ARBA00010641"/>
    </source>
</evidence>
<evidence type="ECO:0000259" key="5">
    <source>
        <dbReference type="Pfam" id="PF04542"/>
    </source>
</evidence>
<dbReference type="InterPro" id="IPR013249">
    <property type="entry name" value="RNA_pol_sigma70_r4_t2"/>
</dbReference>